<gene>
    <name evidence="1" type="ORF">KDD17_08175</name>
</gene>
<dbReference type="EMBL" id="CP073581">
    <property type="protein sequence ID" value="QUJ77895.1"/>
    <property type="molecule type" value="Genomic_DNA"/>
</dbReference>
<dbReference type="KEGG" id="sual:KDD17_08175"/>
<dbReference type="Gene3D" id="1.25.40.290">
    <property type="entry name" value="ARM repeat domains"/>
    <property type="match status" value="1"/>
</dbReference>
<proteinExistence type="predicted"/>
<accession>A0A975JH65</accession>
<evidence type="ECO:0000313" key="2">
    <source>
        <dbReference type="Proteomes" id="UP000683291"/>
    </source>
</evidence>
<dbReference type="Proteomes" id="UP000683291">
    <property type="component" value="Chromosome 1"/>
</dbReference>
<evidence type="ECO:0008006" key="3">
    <source>
        <dbReference type="Google" id="ProtNLM"/>
    </source>
</evidence>
<evidence type="ECO:0000313" key="1">
    <source>
        <dbReference type="EMBL" id="QUJ77895.1"/>
    </source>
</evidence>
<name>A0A975JH65_9RHOB</name>
<dbReference type="AlphaFoldDB" id="A0A975JH65"/>
<dbReference type="InterPro" id="IPR016024">
    <property type="entry name" value="ARM-type_fold"/>
</dbReference>
<keyword evidence="2" id="KW-1185">Reference proteome</keyword>
<sequence length="367" mass="40597">MADPLKDQLFNARTVGTLAAEFAAGVPGFDADRFARAALGGFAARELMARIDWMADCAAAQLSEDFPTMADQITASLPARLDPALRDDDFGQFIHATHGVLAVRHGLEQHRDRALDLIYAVTQRFTMEFAIRPFLNRWPEETLARMRLWAEDGNYHVRRLVSEGTRPRLPWGAGVALVPDDTLPLLDVLHADPARFVTRSVANHLNDLTRVAPDAVLDRLAQWQAQGAQDAKELAWMTRHALRTLIKQGHPGAMAALGYRADLDVTATLTLKQERVTPGEALTFDLTLEGPQAPVIVDYRIRFARPTGRAAERVFKLKTTQLDGTLSLHKSHPIRQASTFQWHSGAHLLTVQVNGRDVAQAGFDVAV</sequence>
<reference evidence="1" key="1">
    <citation type="submission" date="2021-04" db="EMBL/GenBank/DDBJ databases">
        <title>Complete genome sequence for Sulfitobacter sp. strain JK7-1.</title>
        <authorList>
            <person name="Park S.-J."/>
        </authorList>
    </citation>
    <scope>NUCLEOTIDE SEQUENCE</scope>
    <source>
        <strain evidence="1">JK7-1</strain>
    </source>
</reference>
<dbReference type="RefSeq" id="WP_212706088.1">
    <property type="nucleotide sequence ID" value="NZ_CP073581.1"/>
</dbReference>
<dbReference type="SUPFAM" id="SSF48371">
    <property type="entry name" value="ARM repeat"/>
    <property type="match status" value="1"/>
</dbReference>
<organism evidence="1 2">
    <name type="scientific">Sulfitobacter albidus</name>
    <dbReference type="NCBI Taxonomy" id="2829501"/>
    <lineage>
        <taxon>Bacteria</taxon>
        <taxon>Pseudomonadati</taxon>
        <taxon>Pseudomonadota</taxon>
        <taxon>Alphaproteobacteria</taxon>
        <taxon>Rhodobacterales</taxon>
        <taxon>Roseobacteraceae</taxon>
        <taxon>Sulfitobacter</taxon>
    </lineage>
</organism>
<protein>
    <recommendedName>
        <fullName evidence="3">DNA alkylation repair protein</fullName>
    </recommendedName>
</protein>